<gene>
    <name evidence="3" type="primary">ttuD_1</name>
    <name evidence="3" type="ORF">KBTEX_00962</name>
</gene>
<dbReference type="InterPro" id="IPR001763">
    <property type="entry name" value="Rhodanese-like_dom"/>
</dbReference>
<dbReference type="Pfam" id="PF00581">
    <property type="entry name" value="Rhodanese"/>
    <property type="match status" value="2"/>
</dbReference>
<dbReference type="SUPFAM" id="SSF52821">
    <property type="entry name" value="Rhodanese/Cell cycle control phosphatase"/>
    <property type="match status" value="2"/>
</dbReference>
<evidence type="ECO:0000256" key="1">
    <source>
        <dbReference type="ARBA" id="ARBA00022737"/>
    </source>
</evidence>
<protein>
    <submittedName>
        <fullName evidence="3">Sulfur carrier protein TtuD</fullName>
    </submittedName>
</protein>
<dbReference type="SMART" id="SM00450">
    <property type="entry name" value="RHOD"/>
    <property type="match status" value="2"/>
</dbReference>
<dbReference type="PANTHER" id="PTHR43855:SF1">
    <property type="entry name" value="THIOSULFATE SULFURTRANSFERASE"/>
    <property type="match status" value="1"/>
</dbReference>
<dbReference type="InterPro" id="IPR036873">
    <property type="entry name" value="Rhodanese-like_dom_sf"/>
</dbReference>
<dbReference type="AlphaFoldDB" id="A0A5B8RB37"/>
<name>A0A5B8RB37_9ZZZZ</name>
<keyword evidence="1" id="KW-0677">Repeat</keyword>
<feature type="domain" description="Rhodanese" evidence="2">
    <location>
        <begin position="5"/>
        <end position="116"/>
    </location>
</feature>
<proteinExistence type="predicted"/>
<feature type="domain" description="Rhodanese" evidence="2">
    <location>
        <begin position="148"/>
        <end position="265"/>
    </location>
</feature>
<organism evidence="3">
    <name type="scientific">uncultured organism</name>
    <dbReference type="NCBI Taxonomy" id="155900"/>
    <lineage>
        <taxon>unclassified sequences</taxon>
        <taxon>environmental samples</taxon>
    </lineage>
</organism>
<evidence type="ECO:0000259" key="2">
    <source>
        <dbReference type="PROSITE" id="PS50206"/>
    </source>
</evidence>
<evidence type="ECO:0000313" key="3">
    <source>
        <dbReference type="EMBL" id="QEA04654.1"/>
    </source>
</evidence>
<sequence>MTVIETAKDPALFDGVGHIAGAVFVPYGDIAVERETDDGPVDYLVPDAGAFTALMRDAGVDAGGTVVIAPAGTRVAGDMTVAARLYWALRYYGHDDVAVLDGGAAAWAAAGGGTADSPAGLPGDGDFAARLARPGIRVSTADVADVLENGGATLVDNRPLTQYTGLAGKDYVDGLGHLPGARPVPFDLFSVSRDGIHYWRDGEAVRRILAAMDVGEDQPVIAYCNSGHVSSMAWFAISEIGGRDDTALYDGSLHAWTRSADRRAMLRP</sequence>
<dbReference type="InterPro" id="IPR051126">
    <property type="entry name" value="Thiosulfate_sulfurtransferase"/>
</dbReference>
<dbReference type="PROSITE" id="PS50206">
    <property type="entry name" value="RHODANESE_3"/>
    <property type="match status" value="2"/>
</dbReference>
<dbReference type="Gene3D" id="3.40.250.10">
    <property type="entry name" value="Rhodanese-like domain"/>
    <property type="match status" value="2"/>
</dbReference>
<dbReference type="EMBL" id="MN079087">
    <property type="protein sequence ID" value="QEA04654.1"/>
    <property type="molecule type" value="Genomic_DNA"/>
</dbReference>
<dbReference type="PANTHER" id="PTHR43855">
    <property type="entry name" value="THIOSULFATE SULFURTRANSFERASE"/>
    <property type="match status" value="1"/>
</dbReference>
<accession>A0A5B8RB37</accession>
<reference evidence="3" key="1">
    <citation type="submission" date="2019-06" db="EMBL/GenBank/DDBJ databases">
        <authorList>
            <person name="Murdoch R.W."/>
            <person name="Fathepure B."/>
        </authorList>
    </citation>
    <scope>NUCLEOTIDE SEQUENCE</scope>
</reference>